<reference evidence="2 3" key="2">
    <citation type="submission" date="2018-01" db="EMBL/GenBank/DDBJ databases">
        <title>Genomic study of Klebsiella pneumoniae.</title>
        <authorList>
            <person name="Yang Y."/>
            <person name="Bicalho R."/>
        </authorList>
    </citation>
    <scope>NUCLEOTIDE SEQUENCE [LARGE SCALE GENOMIC DNA]</scope>
    <source>
        <strain evidence="2 3">A11</strain>
    </source>
</reference>
<comment type="caution">
    <text evidence="2">The sequence shown here is derived from an EMBL/GenBank/DDBJ whole genome shotgun (WGS) entry which is preliminary data.</text>
</comment>
<protein>
    <submittedName>
        <fullName evidence="2">Uncharacterized protein</fullName>
    </submittedName>
</protein>
<feature type="non-terminal residue" evidence="2">
    <location>
        <position position="67"/>
    </location>
</feature>
<evidence type="ECO:0000313" key="3">
    <source>
        <dbReference type="Proteomes" id="UP000234505"/>
    </source>
</evidence>
<keyword evidence="1" id="KW-0472">Membrane</keyword>
<sequence>MHYSQQVSAIAKYLLDDTSMLKKTSLIAGLLISPLTLYASTAYTVDDIRFEGLQRVTVGAALLSMPV</sequence>
<keyword evidence="1" id="KW-1133">Transmembrane helix</keyword>
<accession>A0A2J4P1C9</accession>
<dbReference type="AlphaFoldDB" id="A0A2J4P1C9"/>
<reference evidence="2 3" key="1">
    <citation type="submission" date="2017-11" db="EMBL/GenBank/DDBJ databases">
        <authorList>
            <person name="Han C.G."/>
        </authorList>
    </citation>
    <scope>NUCLEOTIDE SEQUENCE [LARGE SCALE GENOMIC DNA]</scope>
    <source>
        <strain evidence="2 3">A11</strain>
    </source>
</reference>
<evidence type="ECO:0000256" key="1">
    <source>
        <dbReference type="SAM" id="Phobius"/>
    </source>
</evidence>
<name>A0A2J4P1C9_9ENTR</name>
<gene>
    <name evidence="2" type="ORF">CWN50_38670</name>
</gene>
<dbReference type="EMBL" id="PIDS01002681">
    <property type="protein sequence ID" value="PLL08224.1"/>
    <property type="molecule type" value="Genomic_DNA"/>
</dbReference>
<evidence type="ECO:0000313" key="2">
    <source>
        <dbReference type="EMBL" id="PLL08224.1"/>
    </source>
</evidence>
<dbReference type="Proteomes" id="UP000234505">
    <property type="component" value="Unassembled WGS sequence"/>
</dbReference>
<organism evidence="2 3">
    <name type="scientific">Klebsiella michiganensis</name>
    <dbReference type="NCBI Taxonomy" id="1134687"/>
    <lineage>
        <taxon>Bacteria</taxon>
        <taxon>Pseudomonadati</taxon>
        <taxon>Pseudomonadota</taxon>
        <taxon>Gammaproteobacteria</taxon>
        <taxon>Enterobacterales</taxon>
        <taxon>Enterobacteriaceae</taxon>
        <taxon>Klebsiella/Raoultella group</taxon>
        <taxon>Klebsiella</taxon>
    </lineage>
</organism>
<keyword evidence="1" id="KW-0812">Transmembrane</keyword>
<feature type="transmembrane region" description="Helical" evidence="1">
    <location>
        <begin position="26"/>
        <end position="45"/>
    </location>
</feature>
<proteinExistence type="predicted"/>